<reference evidence="1" key="1">
    <citation type="submission" date="2020-03" db="EMBL/GenBank/DDBJ databases">
        <title>The deep terrestrial virosphere.</title>
        <authorList>
            <person name="Holmfeldt K."/>
            <person name="Nilsson E."/>
            <person name="Simone D."/>
            <person name="Lopez-Fernandez M."/>
            <person name="Wu X."/>
            <person name="de Brujin I."/>
            <person name="Lundin D."/>
            <person name="Andersson A."/>
            <person name="Bertilsson S."/>
            <person name="Dopson M."/>
        </authorList>
    </citation>
    <scope>NUCLEOTIDE SEQUENCE</scope>
    <source>
        <strain evidence="1">MM415B03367</strain>
    </source>
</reference>
<gene>
    <name evidence="1" type="ORF">MM415B03367_0009</name>
</gene>
<accession>A0A6M3LE22</accession>
<dbReference type="EMBL" id="MT142987">
    <property type="protein sequence ID" value="QJA91431.1"/>
    <property type="molecule type" value="Genomic_DNA"/>
</dbReference>
<protein>
    <recommendedName>
        <fullName evidence="2">SPOR domain-containing protein</fullName>
    </recommendedName>
</protein>
<organism evidence="1">
    <name type="scientific">viral metagenome</name>
    <dbReference type="NCBI Taxonomy" id="1070528"/>
    <lineage>
        <taxon>unclassified sequences</taxon>
        <taxon>metagenomes</taxon>
        <taxon>organismal metagenomes</taxon>
    </lineage>
</organism>
<evidence type="ECO:0008006" key="2">
    <source>
        <dbReference type="Google" id="ProtNLM"/>
    </source>
</evidence>
<sequence>MIKQVKGKWHVYSESGKHIGGPYDSRASAEKRLRQIEWFKKKGHISEE</sequence>
<dbReference type="AlphaFoldDB" id="A0A6M3LE22"/>
<evidence type="ECO:0000313" key="1">
    <source>
        <dbReference type="EMBL" id="QJA91431.1"/>
    </source>
</evidence>
<proteinExistence type="predicted"/>
<name>A0A6M3LE22_9ZZZZ</name>